<dbReference type="Gene3D" id="2.120.10.70">
    <property type="entry name" value="Fucose-specific lectin"/>
    <property type="match status" value="1"/>
</dbReference>
<dbReference type="AlphaFoldDB" id="A0AB73IPP3"/>
<reference evidence="1" key="1">
    <citation type="submission" date="2023-07" db="EMBL/GenBank/DDBJ databases">
        <title>Sorghum-associated microbial communities from plants grown in Nebraska, USA.</title>
        <authorList>
            <person name="Schachtman D."/>
        </authorList>
    </citation>
    <scope>NUCLEOTIDE SEQUENCE</scope>
    <source>
        <strain evidence="1">DS1061</strain>
    </source>
</reference>
<dbReference type="Proteomes" id="UP001229486">
    <property type="component" value="Unassembled WGS sequence"/>
</dbReference>
<dbReference type="SUPFAM" id="SSF89372">
    <property type="entry name" value="Fucose-specific lectin"/>
    <property type="match status" value="2"/>
</dbReference>
<evidence type="ECO:0000313" key="2">
    <source>
        <dbReference type="Proteomes" id="UP001229486"/>
    </source>
</evidence>
<accession>A0AB73IPP3</accession>
<organism evidence="1 2">
    <name type="scientific">Paraburkholderia caledonica</name>
    <dbReference type="NCBI Taxonomy" id="134536"/>
    <lineage>
        <taxon>Bacteria</taxon>
        <taxon>Pseudomonadati</taxon>
        <taxon>Pseudomonadota</taxon>
        <taxon>Betaproteobacteria</taxon>
        <taxon>Burkholderiales</taxon>
        <taxon>Burkholderiaceae</taxon>
        <taxon>Paraburkholderia</taxon>
    </lineage>
</organism>
<evidence type="ECO:0008006" key="3">
    <source>
        <dbReference type="Google" id="ProtNLM"/>
    </source>
</evidence>
<dbReference type="RefSeq" id="WP_392396459.1">
    <property type="nucleotide sequence ID" value="NZ_JAURTK010000043.1"/>
</dbReference>
<gene>
    <name evidence="1" type="ORF">J2793_007441</name>
</gene>
<dbReference type="EMBL" id="JAURTK010000043">
    <property type="protein sequence ID" value="MDP9651966.1"/>
    <property type="molecule type" value="Genomic_DNA"/>
</dbReference>
<name>A0AB73IPP3_9BURK</name>
<evidence type="ECO:0000313" key="1">
    <source>
        <dbReference type="EMBL" id="MDP9651966.1"/>
    </source>
</evidence>
<sequence>MREPLPKFSTIAICTGYYPDDKRESPKLVAVSASRTKPGLYLAGWQLGASNAWMVPSYNALAFTNTEFGQISSIQVQRGGDHSLQVLGVNAEGRLTLFAQQDNGGAWKRPTLSDTPFPTASTFKSVSLVAGNGERLQAVGLRADERLVLAAWQDVTGEWRAGFDFRIQRQYASIVAVQGNASNVQVIGLTHDGRIFLAAWQQAKTEGKSPDGTWHYPDMELTNGPQRYRFISACKGPRDELQVVGIGSDGRLYLIARQTSAGHWANNWPNYRIGPDRRYSSVLLVAGKSGYLQALCIDADRRTPYLAGYADGNANWHTVDTPVLPSDRSYVELSAIKIHDGNLQVVGLGTDNRLYQIAWQDRDRGSWHPGRPLSPDADFGRWPSVVLENVPQAFSKVRNSEEVKLIWTGKFTLGEGHLQGMAQYKNYYIFTKNFFDEDNRKYGRIYIANRDTKKLVMELDTTEYSYAHPGGCQVIGDYLAVELEHTGKKDHPNDGDKAIVRFYWLGCLTDSNGPALLPPRLVLDGSEHLGAGAVGITDIPVENSRGYALALKTREGASYFKGNQCLLDDPSLLFEKQPVLASSLKHGADNLCFLTDGSNRTYLIAMTSSELGPIPTNNYATLYEVDMDRQRQIEVNDRTFHSSGMPKEILGPFFRYGAGGVPVDSTKLKLYCCGWDPTLYFSINEYQ</sequence>
<proteinExistence type="predicted"/>
<protein>
    <recommendedName>
        <fullName evidence="3">Exo-alpha-sialidase</fullName>
    </recommendedName>
</protein>
<comment type="caution">
    <text evidence="1">The sequence shown here is derived from an EMBL/GenBank/DDBJ whole genome shotgun (WGS) entry which is preliminary data.</text>
</comment>